<gene>
    <name evidence="2" type="ORF">IV500_17925</name>
</gene>
<reference evidence="2 3" key="1">
    <citation type="submission" date="2020-11" db="EMBL/GenBank/DDBJ databases">
        <title>Arthrobacter antarcticus sp. nov., isolated from Antarctic Soil.</title>
        <authorList>
            <person name="Li J."/>
        </authorList>
    </citation>
    <scope>NUCLEOTIDE SEQUENCE [LARGE SCALE GENOMIC DNA]</scope>
    <source>
        <strain evidence="2 3">Z1-20</strain>
    </source>
</reference>
<dbReference type="Pfam" id="PF14267">
    <property type="entry name" value="DUF4357"/>
    <property type="match status" value="1"/>
</dbReference>
<accession>A0A931CUM1</accession>
<evidence type="ECO:0000313" key="2">
    <source>
        <dbReference type="EMBL" id="MBG0741249.1"/>
    </source>
</evidence>
<dbReference type="EMBL" id="JADNYM010000027">
    <property type="protein sequence ID" value="MBG0741249.1"/>
    <property type="molecule type" value="Genomic_DNA"/>
</dbReference>
<dbReference type="Proteomes" id="UP000655366">
    <property type="component" value="Unassembled WGS sequence"/>
</dbReference>
<feature type="domain" description="DUF4357" evidence="1">
    <location>
        <begin position="228"/>
        <end position="280"/>
    </location>
</feature>
<keyword evidence="3" id="KW-1185">Reference proteome</keyword>
<dbReference type="AlphaFoldDB" id="A0A931CUM1"/>
<evidence type="ECO:0000313" key="3">
    <source>
        <dbReference type="Proteomes" id="UP000655366"/>
    </source>
</evidence>
<organism evidence="2 3">
    <name type="scientific">Arthrobacter terrae</name>
    <dbReference type="NCBI Taxonomy" id="2935737"/>
    <lineage>
        <taxon>Bacteria</taxon>
        <taxon>Bacillati</taxon>
        <taxon>Actinomycetota</taxon>
        <taxon>Actinomycetes</taxon>
        <taxon>Micrococcales</taxon>
        <taxon>Micrococcaceae</taxon>
        <taxon>Arthrobacter</taxon>
    </lineage>
</organism>
<name>A0A931CUM1_9MICC</name>
<comment type="caution">
    <text evidence="2">The sequence shown here is derived from an EMBL/GenBank/DDBJ whole genome shotgun (WGS) entry which is preliminary data.</text>
</comment>
<dbReference type="CDD" id="cd10447">
    <property type="entry name" value="GIY-YIG_unchar_2"/>
    <property type="match status" value="1"/>
</dbReference>
<dbReference type="InterPro" id="IPR025579">
    <property type="entry name" value="DUF4357"/>
</dbReference>
<evidence type="ECO:0000259" key="1">
    <source>
        <dbReference type="Pfam" id="PF14267"/>
    </source>
</evidence>
<dbReference type="RefSeq" id="WP_196398185.1">
    <property type="nucleotide sequence ID" value="NZ_JADNYM010000027.1"/>
</dbReference>
<sequence>MQTTSRPQTIQIFLPHGDPSGIRMAEITTRTVRVFDVPRSLLGGFLSMSEASQVGLYFLFGGDSEDGVSCYIGQSGNVGGRLKQHVAGKDFWERAIVAVSLTNTWTDTHVGFMEWEAISRAVQAARYPLLNGNAASNRYTPAPLEADCNEYLETISVLTATLGYPALESIRKHTQDSPYEVEAERLYLRQSGCRAEADPTSEGLVVLAGSVGNSRPRPSAPKSIIRGRQSLVERGIAELRDEQLIMVQDHLFSSPSQAAAILVGGSVNGRDSWKNAAGKSVNEIEVDVVAKTDIAQNPLSHGISSIF</sequence>
<protein>
    <submittedName>
        <fullName evidence="2">GIY-YIG nuclease family protein</fullName>
    </submittedName>
</protein>
<proteinExistence type="predicted"/>